<evidence type="ECO:0000256" key="2">
    <source>
        <dbReference type="HAMAP-Rule" id="MF_00003"/>
    </source>
</evidence>
<dbReference type="InterPro" id="IPR023799">
    <property type="entry name" value="RbfA_dom_sf"/>
</dbReference>
<name>A0ABM9AGI3_9GAMM</name>
<dbReference type="Proteomes" id="UP000838100">
    <property type="component" value="Unassembled WGS sequence"/>
</dbReference>
<dbReference type="SUPFAM" id="SSF89919">
    <property type="entry name" value="Ribosome-binding factor A, RbfA"/>
    <property type="match status" value="1"/>
</dbReference>
<dbReference type="NCBIfam" id="TIGR00082">
    <property type="entry name" value="rbfA"/>
    <property type="match status" value="1"/>
</dbReference>
<dbReference type="Gene3D" id="3.30.300.20">
    <property type="match status" value="1"/>
</dbReference>
<keyword evidence="2" id="KW-0963">Cytoplasm</keyword>
<reference evidence="3" key="1">
    <citation type="submission" date="2021-12" db="EMBL/GenBank/DDBJ databases">
        <authorList>
            <person name="Rodrigo-Torres L."/>
            <person name="Arahal R. D."/>
            <person name="Lucena T."/>
        </authorList>
    </citation>
    <scope>NUCLEOTIDE SEQUENCE</scope>
    <source>
        <strain evidence="3">CECT 8267</strain>
    </source>
</reference>
<protein>
    <recommendedName>
        <fullName evidence="2">Ribosome-binding factor A</fullName>
    </recommendedName>
</protein>
<comment type="similarity">
    <text evidence="2">Belongs to the RbfA family.</text>
</comment>
<dbReference type="RefSeq" id="WP_237444932.1">
    <property type="nucleotide sequence ID" value="NZ_CAKLPX010000002.1"/>
</dbReference>
<dbReference type="EMBL" id="CAKLPX010000002">
    <property type="protein sequence ID" value="CAH0992242.1"/>
    <property type="molecule type" value="Genomic_DNA"/>
</dbReference>
<sequence length="130" mass="14487">MAKEYSRTQRVADYLRRELAQLIQFEVRNPKVGMASITDVEVSRDLSHAKVFITIVDKDTAEQAEENIKALNSAQGFLRSALAKDSSMRTVPRLHFVFDASVGRGQHLSALIEEAIASDAGHQDDVEKDD</sequence>
<comment type="subunit">
    <text evidence="2">Monomer. Binds 30S ribosomal subunits, but not 50S ribosomal subunits or 70S ribosomes.</text>
</comment>
<dbReference type="InterPro" id="IPR000238">
    <property type="entry name" value="RbfA"/>
</dbReference>
<evidence type="ECO:0000313" key="3">
    <source>
        <dbReference type="EMBL" id="CAH0992242.1"/>
    </source>
</evidence>
<dbReference type="HAMAP" id="MF_00003">
    <property type="entry name" value="RbfA"/>
    <property type="match status" value="1"/>
</dbReference>
<proteinExistence type="inferred from homology"/>
<gene>
    <name evidence="2 3" type="primary">rbfA</name>
    <name evidence="3" type="ORF">SIN8267_02361</name>
</gene>
<dbReference type="PANTHER" id="PTHR33515">
    <property type="entry name" value="RIBOSOME-BINDING FACTOR A, CHLOROPLASTIC-RELATED"/>
    <property type="match status" value="1"/>
</dbReference>
<evidence type="ECO:0000256" key="1">
    <source>
        <dbReference type="ARBA" id="ARBA00022517"/>
    </source>
</evidence>
<comment type="subcellular location">
    <subcellularLocation>
        <location evidence="2">Cytoplasm</location>
    </subcellularLocation>
</comment>
<dbReference type="Pfam" id="PF02033">
    <property type="entry name" value="RBFA"/>
    <property type="match status" value="1"/>
</dbReference>
<comment type="caution">
    <text evidence="3">The sequence shown here is derived from an EMBL/GenBank/DDBJ whole genome shotgun (WGS) entry which is preliminary data.</text>
</comment>
<dbReference type="PROSITE" id="PS01319">
    <property type="entry name" value="RBFA"/>
    <property type="match status" value="1"/>
</dbReference>
<dbReference type="InterPro" id="IPR020053">
    <property type="entry name" value="Ribosome-bd_factorA_CS"/>
</dbReference>
<dbReference type="PANTHER" id="PTHR33515:SF1">
    <property type="entry name" value="RIBOSOME-BINDING FACTOR A, CHLOROPLASTIC-RELATED"/>
    <property type="match status" value="1"/>
</dbReference>
<dbReference type="InterPro" id="IPR015946">
    <property type="entry name" value="KH_dom-like_a/b"/>
</dbReference>
<accession>A0ABM9AGI3</accession>
<evidence type="ECO:0000313" key="4">
    <source>
        <dbReference type="Proteomes" id="UP000838100"/>
    </source>
</evidence>
<comment type="function">
    <text evidence="2">One of several proteins that assist in the late maturation steps of the functional core of the 30S ribosomal subunit. Associates with free 30S ribosomal subunits (but not with 30S subunits that are part of 70S ribosomes or polysomes). Required for efficient processing of 16S rRNA. May interact with the 5'-terminal helix region of 16S rRNA.</text>
</comment>
<organism evidence="3 4">
    <name type="scientific">Sinobacterium norvegicum</name>
    <dbReference type="NCBI Taxonomy" id="1641715"/>
    <lineage>
        <taxon>Bacteria</taxon>
        <taxon>Pseudomonadati</taxon>
        <taxon>Pseudomonadota</taxon>
        <taxon>Gammaproteobacteria</taxon>
        <taxon>Cellvibrionales</taxon>
        <taxon>Spongiibacteraceae</taxon>
        <taxon>Sinobacterium</taxon>
    </lineage>
</organism>
<keyword evidence="4" id="KW-1185">Reference proteome</keyword>
<keyword evidence="1 2" id="KW-0690">Ribosome biogenesis</keyword>